<dbReference type="EMBL" id="CAJOBH010031643">
    <property type="protein sequence ID" value="CAF4280140.1"/>
    <property type="molecule type" value="Genomic_DNA"/>
</dbReference>
<evidence type="ECO:0000313" key="2">
    <source>
        <dbReference type="Proteomes" id="UP000681967"/>
    </source>
</evidence>
<organism evidence="1 2">
    <name type="scientific">Rotaria magnacalcarata</name>
    <dbReference type="NCBI Taxonomy" id="392030"/>
    <lineage>
        <taxon>Eukaryota</taxon>
        <taxon>Metazoa</taxon>
        <taxon>Spiralia</taxon>
        <taxon>Gnathifera</taxon>
        <taxon>Rotifera</taxon>
        <taxon>Eurotatoria</taxon>
        <taxon>Bdelloidea</taxon>
        <taxon>Philodinida</taxon>
        <taxon>Philodinidae</taxon>
        <taxon>Rotaria</taxon>
    </lineage>
</organism>
<name>A0A8S2TAI9_9BILA</name>
<dbReference type="InterPro" id="IPR036859">
    <property type="entry name" value="CAP-Gly_dom_sf"/>
</dbReference>
<dbReference type="AlphaFoldDB" id="A0A8S2TAI9"/>
<proteinExistence type="predicted"/>
<dbReference type="Gene3D" id="2.30.30.190">
    <property type="entry name" value="CAP Gly-rich-like domain"/>
    <property type="match status" value="1"/>
</dbReference>
<reference evidence="1" key="1">
    <citation type="submission" date="2021-02" db="EMBL/GenBank/DDBJ databases">
        <authorList>
            <person name="Nowell W R."/>
        </authorList>
    </citation>
    <scope>NUCLEOTIDE SEQUENCE</scope>
</reference>
<gene>
    <name evidence="1" type="ORF">BYL167_LOCUS26667</name>
</gene>
<dbReference type="SUPFAM" id="SSF74924">
    <property type="entry name" value="Cap-Gly domain"/>
    <property type="match status" value="1"/>
</dbReference>
<accession>A0A8S2TAI9</accession>
<protein>
    <submittedName>
        <fullName evidence="1">Uncharacterized protein</fullName>
    </submittedName>
</protein>
<feature type="non-terminal residue" evidence="1">
    <location>
        <position position="73"/>
    </location>
</feature>
<dbReference type="Proteomes" id="UP000681967">
    <property type="component" value="Unassembled WGS sequence"/>
</dbReference>
<feature type="non-terminal residue" evidence="1">
    <location>
        <position position="1"/>
    </location>
</feature>
<comment type="caution">
    <text evidence="1">The sequence shown here is derived from an EMBL/GenBank/DDBJ whole genome shotgun (WGS) entry which is preliminary data.</text>
</comment>
<sequence length="73" mass="8259">FYERYFQCETNHGIFVPQDKVILAPQGRTTATSRIISRLQPSKIARSLTLPSSMNTKLQPIQMKSSPTSNHLP</sequence>
<evidence type="ECO:0000313" key="1">
    <source>
        <dbReference type="EMBL" id="CAF4280140.1"/>
    </source>
</evidence>